<name>A0A1Q5SYE3_9EURO</name>
<comment type="caution">
    <text evidence="1">The sequence shown here is derived from an EMBL/GenBank/DDBJ whole genome shotgun (WGS) entry which is preliminary data.</text>
</comment>
<evidence type="ECO:0000313" key="1">
    <source>
        <dbReference type="EMBL" id="OKO92885.1"/>
    </source>
</evidence>
<dbReference type="AlphaFoldDB" id="A0A1Q5SYE3"/>
<gene>
    <name evidence="1" type="ORF">PENSUB_12566</name>
</gene>
<sequence length="371" mass="41954">MYSLKKNNQQASFCKTTSIIIPEPHLADQPVEHENRRALGFIQYEKKNGRITIANVCMQLPINGLTMGFSIKDAHAAQNHLVGRHGDGLKLAALILSRDRYNPAAHQVQQIWKAALRKQEDTILPLLVDLLRNRPRVASLLALLKFTDHIQVVYVRGSARKVDVYFDKGQSTLKIHYRWLDFACMHHRSFCRPWSPSNLADTNAPFFCCHVVEELLVRSIASMFKAHPTSQPAEMKFIRQIGRRLRYLPHSIKLKPYPGGILVSWEDNKAESFRMLGPNGPDYHVMLHNDNCANTKTALLHDKAALPSDVVPCGCRQQFARQTHRMCLFTGLSHTSTYYATIALNEDRAFYGVPSDPGSPGAYEDVKAALQ</sequence>
<accession>A0A1Q5SYE3</accession>
<keyword evidence="2" id="KW-1185">Reference proteome</keyword>
<proteinExistence type="predicted"/>
<dbReference type="EMBL" id="MNBE01000738">
    <property type="protein sequence ID" value="OKO92885.1"/>
    <property type="molecule type" value="Genomic_DNA"/>
</dbReference>
<dbReference type="Proteomes" id="UP000186955">
    <property type="component" value="Unassembled WGS sequence"/>
</dbReference>
<organism evidence="1 2">
    <name type="scientific">Penicillium subrubescens</name>
    <dbReference type="NCBI Taxonomy" id="1316194"/>
    <lineage>
        <taxon>Eukaryota</taxon>
        <taxon>Fungi</taxon>
        <taxon>Dikarya</taxon>
        <taxon>Ascomycota</taxon>
        <taxon>Pezizomycotina</taxon>
        <taxon>Eurotiomycetes</taxon>
        <taxon>Eurotiomycetidae</taxon>
        <taxon>Eurotiales</taxon>
        <taxon>Aspergillaceae</taxon>
        <taxon>Penicillium</taxon>
    </lineage>
</organism>
<evidence type="ECO:0000313" key="2">
    <source>
        <dbReference type="Proteomes" id="UP000186955"/>
    </source>
</evidence>
<reference evidence="1 2" key="1">
    <citation type="submission" date="2016-10" db="EMBL/GenBank/DDBJ databases">
        <title>Genome sequence of the ascomycete fungus Penicillium subrubescens.</title>
        <authorList>
            <person name="De Vries R.P."/>
            <person name="Peng M."/>
            <person name="Dilokpimol A."/>
            <person name="Hilden K."/>
            <person name="Makela M.R."/>
            <person name="Grigoriev I."/>
            <person name="Riley R."/>
            <person name="Granchi Z."/>
        </authorList>
    </citation>
    <scope>NUCLEOTIDE SEQUENCE [LARGE SCALE GENOMIC DNA]</scope>
    <source>
        <strain evidence="1 2">CBS 132785</strain>
    </source>
</reference>
<protein>
    <submittedName>
        <fullName evidence="1">Uncharacterized protein</fullName>
    </submittedName>
</protein>